<dbReference type="GO" id="GO:0005743">
    <property type="term" value="C:mitochondrial inner membrane"/>
    <property type="evidence" value="ECO:0007669"/>
    <property type="project" value="UniProtKB-SubCell"/>
</dbReference>
<evidence type="ECO:0000256" key="5">
    <source>
        <dbReference type="ARBA" id="ARBA00023128"/>
    </source>
</evidence>
<dbReference type="Proteomes" id="UP000532252">
    <property type="component" value="Unassembled WGS sequence"/>
</dbReference>
<evidence type="ECO:0000313" key="10">
    <source>
        <dbReference type="Proteomes" id="UP000532252"/>
    </source>
</evidence>
<evidence type="ECO:0000256" key="6">
    <source>
        <dbReference type="ARBA" id="ARBA00023136"/>
    </source>
</evidence>
<dbReference type="GO" id="GO:0043022">
    <property type="term" value="F:ribosome binding"/>
    <property type="evidence" value="ECO:0007669"/>
    <property type="project" value="InterPro"/>
</dbReference>
<dbReference type="InterPro" id="IPR033122">
    <property type="entry name" value="LETM1-like_RBD"/>
</dbReference>
<dbReference type="GO" id="GO:0030003">
    <property type="term" value="P:intracellular monoatomic cation homeostasis"/>
    <property type="evidence" value="ECO:0007669"/>
    <property type="project" value="TreeGrafter"/>
</dbReference>
<keyword evidence="6 7" id="KW-0472">Membrane</keyword>
<evidence type="ECO:0000313" key="9">
    <source>
        <dbReference type="EMBL" id="NWS02969.1"/>
    </source>
</evidence>
<comment type="subcellular location">
    <subcellularLocation>
        <location evidence="1">Mitochondrion inner membrane</location>
        <topology evidence="1">Single-pass membrane protein</topology>
    </subcellularLocation>
</comment>
<sequence length="132" mass="15760">GRKSLRQRAVDELKHYYNGFHLLWIDTKVAARMVWRLLHGQVLTRRERRRLLRTCADLFRLVPFLVFVIVPFMEFLLPVFLKLFPDMLPSTFETESKKEEKLKKKLNARLELAKFLRETIAEMAKRNKADTA</sequence>
<evidence type="ECO:0000256" key="2">
    <source>
        <dbReference type="ARBA" id="ARBA00022692"/>
    </source>
</evidence>
<feature type="transmembrane region" description="Helical" evidence="7">
    <location>
        <begin position="58"/>
        <end position="81"/>
    </location>
</feature>
<keyword evidence="3" id="KW-0999">Mitochondrion inner membrane</keyword>
<keyword evidence="2 7" id="KW-0812">Transmembrane</keyword>
<protein>
    <submittedName>
        <fullName evidence="9">LETM1 protein</fullName>
    </submittedName>
</protein>
<evidence type="ECO:0000256" key="1">
    <source>
        <dbReference type="ARBA" id="ARBA00004434"/>
    </source>
</evidence>
<feature type="domain" description="Letm1 RBD" evidence="8">
    <location>
        <begin position="43"/>
        <end position="128"/>
    </location>
</feature>
<evidence type="ECO:0000256" key="4">
    <source>
        <dbReference type="ARBA" id="ARBA00022989"/>
    </source>
</evidence>
<dbReference type="PANTHER" id="PTHR14009:SF7">
    <property type="entry name" value="LETM1 DOMAIN-CONTAINING PROTEIN LETM2, MITOCHONDRIAL"/>
    <property type="match status" value="1"/>
</dbReference>
<keyword evidence="10" id="KW-1185">Reference proteome</keyword>
<organism evidence="9 10">
    <name type="scientific">Motacilla alba</name>
    <name type="common">White wagtail</name>
    <name type="synonym">Pied wagtail</name>
    <dbReference type="NCBI Taxonomy" id="45807"/>
    <lineage>
        <taxon>Eukaryota</taxon>
        <taxon>Metazoa</taxon>
        <taxon>Chordata</taxon>
        <taxon>Craniata</taxon>
        <taxon>Vertebrata</taxon>
        <taxon>Euteleostomi</taxon>
        <taxon>Archelosauria</taxon>
        <taxon>Archosauria</taxon>
        <taxon>Dinosauria</taxon>
        <taxon>Saurischia</taxon>
        <taxon>Theropoda</taxon>
        <taxon>Coelurosauria</taxon>
        <taxon>Aves</taxon>
        <taxon>Neognathae</taxon>
        <taxon>Neoaves</taxon>
        <taxon>Telluraves</taxon>
        <taxon>Australaves</taxon>
        <taxon>Passeriformes</taxon>
        <taxon>Passeroidea</taxon>
        <taxon>Motacillidae</taxon>
        <taxon>Motacilla</taxon>
    </lineage>
</organism>
<accession>A0A7K5C5U9</accession>
<dbReference type="EMBL" id="VXBE01006682">
    <property type="protein sequence ID" value="NWS02969.1"/>
    <property type="molecule type" value="Genomic_DNA"/>
</dbReference>
<keyword evidence="4 7" id="KW-1133">Transmembrane helix</keyword>
<proteinExistence type="predicted"/>
<evidence type="ECO:0000256" key="7">
    <source>
        <dbReference type="SAM" id="Phobius"/>
    </source>
</evidence>
<gene>
    <name evidence="9" type="primary">Letm1_0</name>
    <name evidence="9" type="ORF">MOTALB_R00593</name>
</gene>
<feature type="non-terminal residue" evidence="9">
    <location>
        <position position="1"/>
    </location>
</feature>
<feature type="non-terminal residue" evidence="9">
    <location>
        <position position="132"/>
    </location>
</feature>
<name>A0A7K5C5U9_MOTAL</name>
<reference evidence="9 10" key="1">
    <citation type="submission" date="2019-09" db="EMBL/GenBank/DDBJ databases">
        <title>Bird 10,000 Genomes (B10K) Project - Family phase.</title>
        <authorList>
            <person name="Zhang G."/>
        </authorList>
    </citation>
    <scope>NUCLEOTIDE SEQUENCE [LARGE SCALE GENOMIC DNA]</scope>
    <source>
        <strain evidence="9">B10K-DU-001-75</strain>
        <tissue evidence="9">Muscle</tissue>
    </source>
</reference>
<dbReference type="Pfam" id="PF07766">
    <property type="entry name" value="LETM1_RBD"/>
    <property type="match status" value="1"/>
</dbReference>
<dbReference type="AlphaFoldDB" id="A0A7K5C5U9"/>
<dbReference type="InterPro" id="IPR044202">
    <property type="entry name" value="LETM1/MDM38-like"/>
</dbReference>
<evidence type="ECO:0000256" key="3">
    <source>
        <dbReference type="ARBA" id="ARBA00022792"/>
    </source>
</evidence>
<keyword evidence="5" id="KW-0496">Mitochondrion</keyword>
<dbReference type="PANTHER" id="PTHR14009">
    <property type="entry name" value="LEUCINE ZIPPER-EF-HAND CONTAINING TRANSMEMBRANE PROTEIN"/>
    <property type="match status" value="1"/>
</dbReference>
<comment type="caution">
    <text evidence="9">The sequence shown here is derived from an EMBL/GenBank/DDBJ whole genome shotgun (WGS) entry which is preliminary data.</text>
</comment>
<evidence type="ECO:0000259" key="8">
    <source>
        <dbReference type="Pfam" id="PF07766"/>
    </source>
</evidence>